<evidence type="ECO:0000313" key="1">
    <source>
        <dbReference type="EMBL" id="DAD78069.1"/>
    </source>
</evidence>
<reference evidence="1" key="1">
    <citation type="journal article" date="2021" name="Proc. Natl. Acad. Sci. U.S.A.">
        <title>A Catalog of Tens of Thousands of Viruses from Human Metagenomes Reveals Hidden Associations with Chronic Diseases.</title>
        <authorList>
            <person name="Tisza M.J."/>
            <person name="Buck C.B."/>
        </authorList>
    </citation>
    <scope>NUCLEOTIDE SEQUENCE</scope>
    <source>
        <strain evidence="1">Ctrgt10</strain>
    </source>
</reference>
<protein>
    <submittedName>
        <fullName evidence="1">Baseplate wedge protein</fullName>
    </submittedName>
</protein>
<accession>A0A8S5M6Y1</accession>
<organism evidence="1">
    <name type="scientific">Siphoviridae sp. ctrgt10</name>
    <dbReference type="NCBI Taxonomy" id="2826479"/>
    <lineage>
        <taxon>Viruses</taxon>
        <taxon>Duplodnaviria</taxon>
        <taxon>Heunggongvirae</taxon>
        <taxon>Uroviricota</taxon>
        <taxon>Caudoviricetes</taxon>
    </lineage>
</organism>
<proteinExistence type="predicted"/>
<name>A0A8S5M6Y1_9CAUD</name>
<dbReference type="EMBL" id="BK014839">
    <property type="protein sequence ID" value="DAD78069.1"/>
    <property type="molecule type" value="Genomic_DNA"/>
</dbReference>
<sequence length="1260" mass="140397">MLSQDEKSLSNISFINKDFESLWSELLALVPKLTAKWNPSEANESDPLAVLLKLITVAQDKVNYNIDKNILELFPLSLTQQVSAFNVYDALGYNFEWYRSATSSAKQKNIAITCSSLPEDIKEKSSIKIPIFTQLSTDNNEIVYTLTKSIDFTAANQTEFADVVQGSCTDYLINNVDIITSANLDANNRLYFIESNVAENGVFICNYNKDWGSGAQPLDWTEWKKVDNLLTTQEDKVFKFGVDPTTNSCYIEFKSNIGETIGSGIHIKYVVSAGENGNLSVGKLNQFFNNLQLSYMNNENESKTVPANSYFTVFNNFPLTNGRNPKDLNETYEDYKRTVNVFNTLVSLLDYKQYLKDYTDDADNKRFSNVQVTDRTNDPRYTYKIKTLNKRYQFDTLTGNVTENNATHMDASDLRAYPLSASPSTSTRTGYDKTFEPITGETGTKVLEDAVASAKTIQHTFVENGVPIIVTYDIAGQIYLNTKVSAQEATEIRTNVLTALYSELEASKMDFGEQPDYKKVLDIITSADSRISYVALQPISNYKTENKGVLSTTEYSGRVNLTCRSILSGKTPWAVMRDENNTKTIANAYYDTFQVRLGQKDTSIKTFAPVFVEYFSTTSKSSQDFILQRAPVDKAHVKVFSLNGVEYTNITVTNSTVTVNFGASVPGAIEIRYGEAAAEDAVYAENLQSKVKFSASTNNQNRLLEIGPNEQINFITPLYRAEKTYANYLFFVATLDAEIPANTPHELSETESIKFYNTRQDITNNKVFDELKAGDKIQATFDLSPTTDTSNPPSVTTQNTIDKLTLVKYTPTNPVGDKFYCSSSALYKKLVYSGVNKYLTLSAGEYIIYVTTDNVFTIYGEGTSVITSSGFNSSKFAPYKEAGSLDLALYQQTNSVEVLSDYFISITDKNSYFSFISNKVLTFGEGYVFRFSNKAGTAQLTNKSWTELLNKTFPQSTFVLPQLLQNSQRIQYSLAASDKWTTLPEVLPTRITDSSGHSKDIVNWSFNISVSLSANKETPQVCQEFVATVEEDKANAVKHTQGLFYTTLDKQVEQLSSSTTWPNYINSSAAIASYGASVPVDTSLSLCLYTVQNDTLWKNNSFVEISKSTYDTITTPNVSGLYYIIPYYIGDDIKYMLSSPGATPFSTFTAPTIYIGKAVCIDANCYVYSPVVSPKYKKLSEVLAGLSGQPDSVILSDSSSSYLRLISQNYSYIYVPMSSEEILNPEDEVSFFNENSPVNSVTIAKLGSTDNLQISPLSLS</sequence>